<dbReference type="AlphaFoldDB" id="A0AAV9WRR5"/>
<evidence type="ECO:0000256" key="2">
    <source>
        <dbReference type="SAM" id="Phobius"/>
    </source>
</evidence>
<evidence type="ECO:0000313" key="4">
    <source>
        <dbReference type="Proteomes" id="UP001365542"/>
    </source>
</evidence>
<proteinExistence type="predicted"/>
<evidence type="ECO:0000313" key="3">
    <source>
        <dbReference type="EMBL" id="KAK6524045.1"/>
    </source>
</evidence>
<dbReference type="Proteomes" id="UP001365542">
    <property type="component" value="Unassembled WGS sequence"/>
</dbReference>
<gene>
    <name evidence="3" type="ORF">TWF694_005711</name>
</gene>
<keyword evidence="2" id="KW-0472">Membrane</keyword>
<keyword evidence="2" id="KW-1133">Transmembrane helix</keyword>
<reference evidence="3 4" key="1">
    <citation type="submission" date="2019-10" db="EMBL/GenBank/DDBJ databases">
        <authorList>
            <person name="Palmer J.M."/>
        </authorList>
    </citation>
    <scope>NUCLEOTIDE SEQUENCE [LARGE SCALE GENOMIC DNA]</scope>
    <source>
        <strain evidence="3 4">TWF694</strain>
    </source>
</reference>
<sequence>MSSVLPEFEHDDRWSNMTLNALNSFLGRLSRSRSSTRTAAEPPPYSIEAVLRGTGAQFSPDSGRARSPTISIDSGISDGGLATVPGGNNITPSDAGGVASSMRPANPMFFLISDIRSDIGDTVLGESNVTSLDGNHVDAEGEVNTQSMESSMENNAGPTEETNPQSSTESNNVASDEVNTQQSTEGITASLGEMVIQSFTENGTASAAGGNISSSSTSMSTDTTSSVGNVTSFVSGGGSSAPTNAPNLTPNIDATLKTRIETHVKDLIIHFQNEMPKATDPVRLWLEKVIEQLQVILLYTQEAAYNQLTWRNLIITLGIVGSVLGLPFFNQRRIAAMAFLVTTILEIQNAIATARDTQET</sequence>
<dbReference type="EMBL" id="JAVHJO010000018">
    <property type="protein sequence ID" value="KAK6524045.1"/>
    <property type="molecule type" value="Genomic_DNA"/>
</dbReference>
<feature type="region of interest" description="Disordered" evidence="1">
    <location>
        <begin position="57"/>
        <end position="77"/>
    </location>
</feature>
<feature type="transmembrane region" description="Helical" evidence="2">
    <location>
        <begin position="310"/>
        <end position="329"/>
    </location>
</feature>
<protein>
    <submittedName>
        <fullName evidence="3">Uncharacterized protein</fullName>
    </submittedName>
</protein>
<keyword evidence="4" id="KW-1185">Reference proteome</keyword>
<comment type="caution">
    <text evidence="3">The sequence shown here is derived from an EMBL/GenBank/DDBJ whole genome shotgun (WGS) entry which is preliminary data.</text>
</comment>
<evidence type="ECO:0000256" key="1">
    <source>
        <dbReference type="SAM" id="MobiDB-lite"/>
    </source>
</evidence>
<organism evidence="3 4">
    <name type="scientific">Orbilia ellipsospora</name>
    <dbReference type="NCBI Taxonomy" id="2528407"/>
    <lineage>
        <taxon>Eukaryota</taxon>
        <taxon>Fungi</taxon>
        <taxon>Dikarya</taxon>
        <taxon>Ascomycota</taxon>
        <taxon>Pezizomycotina</taxon>
        <taxon>Orbiliomycetes</taxon>
        <taxon>Orbiliales</taxon>
        <taxon>Orbiliaceae</taxon>
        <taxon>Orbilia</taxon>
    </lineage>
</organism>
<feature type="region of interest" description="Disordered" evidence="1">
    <location>
        <begin position="145"/>
        <end position="182"/>
    </location>
</feature>
<name>A0AAV9WRR5_9PEZI</name>
<accession>A0AAV9WRR5</accession>
<keyword evidence="2" id="KW-0812">Transmembrane</keyword>